<dbReference type="Proteomes" id="UP001153365">
    <property type="component" value="Unassembled WGS sequence"/>
</dbReference>
<feature type="compositionally biased region" description="Low complexity" evidence="2">
    <location>
        <begin position="261"/>
        <end position="272"/>
    </location>
</feature>
<comment type="caution">
    <text evidence="3">The sequence shown here is derived from an EMBL/GenBank/DDBJ whole genome shotgun (WGS) entry which is preliminary data.</text>
</comment>
<protein>
    <submittedName>
        <fullName evidence="3">Expressed protein</fullName>
    </submittedName>
</protein>
<feature type="region of interest" description="Disordered" evidence="2">
    <location>
        <begin position="38"/>
        <end position="71"/>
    </location>
</feature>
<dbReference type="AlphaFoldDB" id="A0AAV0AZI6"/>
<feature type="region of interest" description="Disordered" evidence="2">
    <location>
        <begin position="883"/>
        <end position="914"/>
    </location>
</feature>
<feature type="region of interest" description="Disordered" evidence="2">
    <location>
        <begin position="255"/>
        <end position="296"/>
    </location>
</feature>
<feature type="region of interest" description="Disordered" evidence="2">
    <location>
        <begin position="110"/>
        <end position="150"/>
    </location>
</feature>
<evidence type="ECO:0000256" key="2">
    <source>
        <dbReference type="SAM" id="MobiDB-lite"/>
    </source>
</evidence>
<feature type="compositionally biased region" description="Low complexity" evidence="2">
    <location>
        <begin position="118"/>
        <end position="134"/>
    </location>
</feature>
<feature type="coiled-coil region" evidence="1">
    <location>
        <begin position="425"/>
        <end position="452"/>
    </location>
</feature>
<evidence type="ECO:0000256" key="1">
    <source>
        <dbReference type="SAM" id="Coils"/>
    </source>
</evidence>
<feature type="compositionally biased region" description="Polar residues" evidence="2">
    <location>
        <begin position="279"/>
        <end position="292"/>
    </location>
</feature>
<keyword evidence="4" id="KW-1185">Reference proteome</keyword>
<organism evidence="3 4">
    <name type="scientific">Phakopsora pachyrhizi</name>
    <name type="common">Asian soybean rust disease fungus</name>
    <dbReference type="NCBI Taxonomy" id="170000"/>
    <lineage>
        <taxon>Eukaryota</taxon>
        <taxon>Fungi</taxon>
        <taxon>Dikarya</taxon>
        <taxon>Basidiomycota</taxon>
        <taxon>Pucciniomycotina</taxon>
        <taxon>Pucciniomycetes</taxon>
        <taxon>Pucciniales</taxon>
        <taxon>Phakopsoraceae</taxon>
        <taxon>Phakopsora</taxon>
    </lineage>
</organism>
<accession>A0AAV0AZI6</accession>
<evidence type="ECO:0000313" key="4">
    <source>
        <dbReference type="Proteomes" id="UP001153365"/>
    </source>
</evidence>
<feature type="compositionally biased region" description="Low complexity" evidence="2">
    <location>
        <begin position="185"/>
        <end position="196"/>
    </location>
</feature>
<gene>
    <name evidence="3" type="ORF">PPACK8108_LOCUS9541</name>
</gene>
<sequence length="1075" mass="118560">MGTVRDLGRVEEEEELKNGEVKNLTSFCLTFSSLRGMDPVAEEDEEGAGGKTCTQLGGHDETSSEAIGSISPMVNPHTEEIASAFDKFSSTQSSKARNLRSQLSPLTISTQSTLVRNPSALSSSPKSSSYPSAACRSRTERRPPSLNENICESPLASSGLKPLALVSPANPCNSQGSHYLFRSSSLSPMSNSTPLSAASNGDTSGSSHSPSVLARFERRTGLTQRSAINSVESPISPSKLGLHAESCMEGRTSCLKKNVSRSRSSISYSKSSSPDRNPRNTLRQKPSTNAQIDPNVFNESPAASVCSSCKSTTSSFIELSAAREVWKTSLAQALKSNGDQPITLIQSQRSCFAMGTETNELSDVGGFGALVMDEPSNDDAKPESYDEGVCRDVTEENFEEDEDDVDRALLKSQILRGREENGRIRTESEEVRSKLEQKINNLEISLARAVDLQSSQSMELKIQRHESLRWKGKAEELLQEQLKLREEILGHKSRMRFLEDQVKQEKIKSVEIENDLKEKYMMANELLKKRDESDRIFKPNFYNPDSTESVLIETIAGVDDAQRDAEDMRRVQLKVINEMRDQIFALAAALEQERSSHNVTRAALEAAAMQIEVNEIDEEGPATAAFTDEEDNPLSPFLLTSYESRTLEDQEQSCLAPFKACLAATNDILPSTSSNNFDVSLTNEHMTPLKPSNGQLLCKKEPPVFEGIEGTTLVKGDGMIDSEDQISSHTIAERASISSNSSMKAHSRRKSFIRHWFFPKGPVHTSASTSSPEDHCFFFKPNSIGITYPALEPSEELMVPQPFFSGELQLDEEEYHLSKCGKMFSQEANPNVTMDALANDLSYRQLSEADERTDQAFKDFTPPRRSPARIDHVKLFKDARSTAGSHSKFSPSLISSSQSSSSNEMTSSFNSSAELCRSPTTFGSLDRNMKMKAGTSLTKQISLQNLKSWVGSYVGGVTGGDEKCTSSVSSVMSSTTSPPYSSASRQFSFTQPNQKGGLSRFIPSGERIRTEQMKKLANRIQDHRWEKRISPETRIGTLDCLELQPSCCCIDGTNNKMDQENSFISYTGKHKLIEI</sequence>
<keyword evidence="1" id="KW-0175">Coiled coil</keyword>
<reference evidence="3" key="1">
    <citation type="submission" date="2022-06" db="EMBL/GenBank/DDBJ databases">
        <authorList>
            <consortium name="SYNGENTA / RWTH Aachen University"/>
        </authorList>
    </citation>
    <scope>NUCLEOTIDE SEQUENCE</scope>
</reference>
<evidence type="ECO:0000313" key="3">
    <source>
        <dbReference type="EMBL" id="CAH7674630.1"/>
    </source>
</evidence>
<feature type="compositionally biased region" description="Polar residues" evidence="2">
    <location>
        <begin position="197"/>
        <end position="210"/>
    </location>
</feature>
<feature type="compositionally biased region" description="Low complexity" evidence="2">
    <location>
        <begin position="885"/>
        <end position="912"/>
    </location>
</feature>
<feature type="region of interest" description="Disordered" evidence="2">
    <location>
        <begin position="185"/>
        <end position="212"/>
    </location>
</feature>
<proteinExistence type="predicted"/>
<name>A0AAV0AZI6_PHAPC</name>
<dbReference type="EMBL" id="CALTRL010002077">
    <property type="protein sequence ID" value="CAH7674630.1"/>
    <property type="molecule type" value="Genomic_DNA"/>
</dbReference>